<evidence type="ECO:0000256" key="9">
    <source>
        <dbReference type="PROSITE-ProRule" id="PRU10086"/>
    </source>
</evidence>
<dbReference type="InterPro" id="IPR001907">
    <property type="entry name" value="ClpP"/>
</dbReference>
<feature type="active site" evidence="7 9">
    <location>
        <position position="139"/>
    </location>
</feature>
<dbReference type="FunFam" id="3.90.226.10:FF:000001">
    <property type="entry name" value="ATP-dependent Clp protease proteolytic subunit"/>
    <property type="match status" value="1"/>
</dbReference>
<dbReference type="SUPFAM" id="SSF52096">
    <property type="entry name" value="ClpP/crotonase"/>
    <property type="match status" value="1"/>
</dbReference>
<dbReference type="InterPro" id="IPR018215">
    <property type="entry name" value="ClpP_Ser_AS"/>
</dbReference>
<organism evidence="13 14">
    <name type="scientific">Bhargavaea cecembensis DSE10</name>
    <dbReference type="NCBI Taxonomy" id="1235279"/>
    <lineage>
        <taxon>Bacteria</taxon>
        <taxon>Bacillati</taxon>
        <taxon>Bacillota</taxon>
        <taxon>Bacilli</taxon>
        <taxon>Bacillales</taxon>
        <taxon>Caryophanaceae</taxon>
        <taxon>Bhargavaea</taxon>
    </lineage>
</organism>
<comment type="catalytic activity">
    <reaction evidence="6 7 9">
        <text>Hydrolysis of proteins to small peptides in the presence of ATP and magnesium. alpha-casein is the usual test substrate. In the absence of ATP, only oligopeptides shorter than five residues are hydrolyzed (such as succinyl-Leu-Tyr-|-NHMec, and Leu-Tyr-Leu-|-Tyr-Trp, in which cleavage of the -Tyr-|-Leu- and -Tyr-|-Trp bonds also occurs).</text>
        <dbReference type="EC" id="3.4.21.92"/>
    </reaction>
</comment>
<dbReference type="PRINTS" id="PR00127">
    <property type="entry name" value="CLPPROTEASEP"/>
</dbReference>
<evidence type="ECO:0000313" key="14">
    <source>
        <dbReference type="Proteomes" id="UP000011919"/>
    </source>
</evidence>
<proteinExistence type="inferred from homology"/>
<dbReference type="CDD" id="cd07017">
    <property type="entry name" value="S14_ClpP_2"/>
    <property type="match status" value="1"/>
</dbReference>
<evidence type="ECO:0000256" key="6">
    <source>
        <dbReference type="ARBA" id="ARBA00034021"/>
    </source>
</evidence>
<comment type="subcellular location">
    <subcellularLocation>
        <location evidence="7">Cytoplasm</location>
    </subcellularLocation>
</comment>
<keyword evidence="5 7" id="KW-0720">Serine protease</keyword>
<dbReference type="InterPro" id="IPR023562">
    <property type="entry name" value="ClpP/TepA"/>
</dbReference>
<evidence type="ECO:0000256" key="5">
    <source>
        <dbReference type="ARBA" id="ARBA00022825"/>
    </source>
</evidence>
<evidence type="ECO:0000256" key="11">
    <source>
        <dbReference type="RuleBase" id="RU000550"/>
    </source>
</evidence>
<evidence type="ECO:0000256" key="2">
    <source>
        <dbReference type="ARBA" id="ARBA00022490"/>
    </source>
</evidence>
<dbReference type="PANTHER" id="PTHR10381:SF70">
    <property type="entry name" value="ATP-DEPENDENT CLP PROTEASE PROTEOLYTIC SUBUNIT"/>
    <property type="match status" value="1"/>
</dbReference>
<protein>
    <recommendedName>
        <fullName evidence="7 12">ATP-dependent Clp protease proteolytic subunit</fullName>
        <ecNumber evidence="7 10">3.4.21.92</ecNumber>
    </recommendedName>
    <alternativeName>
        <fullName evidence="7">Endopeptidase Clp</fullName>
    </alternativeName>
</protein>
<evidence type="ECO:0000313" key="13">
    <source>
        <dbReference type="EMBL" id="EMR05616.1"/>
    </source>
</evidence>
<dbReference type="EC" id="3.4.21.92" evidence="7 10"/>
<dbReference type="NCBIfam" id="TIGR00493">
    <property type="entry name" value="clpP"/>
    <property type="match status" value="1"/>
</dbReference>
<evidence type="ECO:0000256" key="8">
    <source>
        <dbReference type="PROSITE-ProRule" id="PRU10085"/>
    </source>
</evidence>
<dbReference type="InterPro" id="IPR029045">
    <property type="entry name" value="ClpP/crotonase-like_dom_sf"/>
</dbReference>
<dbReference type="HAMAP" id="MF_00444">
    <property type="entry name" value="ClpP"/>
    <property type="match status" value="1"/>
</dbReference>
<dbReference type="GO" id="GO:0004176">
    <property type="term" value="F:ATP-dependent peptidase activity"/>
    <property type="evidence" value="ECO:0007669"/>
    <property type="project" value="InterPro"/>
</dbReference>
<keyword evidence="14" id="KW-1185">Reference proteome</keyword>
<evidence type="ECO:0000256" key="10">
    <source>
        <dbReference type="RuleBase" id="RU000549"/>
    </source>
</evidence>
<accession>M7NEK1</accession>
<dbReference type="InterPro" id="IPR033135">
    <property type="entry name" value="ClpP_His_AS"/>
</dbReference>
<dbReference type="EMBL" id="AOFT01000013">
    <property type="protein sequence ID" value="EMR05616.1"/>
    <property type="molecule type" value="Genomic_DNA"/>
</dbReference>
<dbReference type="NCBIfam" id="NF001368">
    <property type="entry name" value="PRK00277.1"/>
    <property type="match status" value="1"/>
</dbReference>
<evidence type="ECO:0000256" key="7">
    <source>
        <dbReference type="HAMAP-Rule" id="MF_00444"/>
    </source>
</evidence>
<keyword evidence="2 7" id="KW-0963">Cytoplasm</keyword>
<name>M7NEK1_9BACL</name>
<gene>
    <name evidence="7 13" type="primary">clpP</name>
    <name evidence="13" type="ORF">C772_02436</name>
</gene>
<dbReference type="NCBIfam" id="NF009205">
    <property type="entry name" value="PRK12553.1"/>
    <property type="match status" value="1"/>
</dbReference>
<evidence type="ECO:0000256" key="4">
    <source>
        <dbReference type="ARBA" id="ARBA00022801"/>
    </source>
</evidence>
<keyword evidence="3 7" id="KW-0645">Protease</keyword>
<dbReference type="GO" id="GO:0051117">
    <property type="term" value="F:ATPase binding"/>
    <property type="evidence" value="ECO:0007669"/>
    <property type="project" value="TreeGrafter"/>
</dbReference>
<reference evidence="13 14" key="1">
    <citation type="journal article" date="2013" name="Genome Announc.">
        <title>Draft Genome Sequence of Bhargavaea cecembensis Strain DSE10T, Isolated from a Deep-Sea Sediment Sample Collected at a Depth of 5,904 m from the Chagos-Laccadive Ridge System in the Indian Ocean.</title>
        <authorList>
            <person name="Shivaji S."/>
            <person name="Ara S."/>
            <person name="Begum Z."/>
            <person name="Ruth M."/>
            <person name="Singh A."/>
            <person name="Kumar Pinnaka A."/>
        </authorList>
    </citation>
    <scope>NUCLEOTIDE SEQUENCE [LARGE SCALE GENOMIC DNA]</scope>
    <source>
        <strain evidence="13 14">DSE10</strain>
    </source>
</reference>
<feature type="active site" description="Nucleophile" evidence="7">
    <location>
        <position position="114"/>
    </location>
</feature>
<dbReference type="Gene3D" id="3.90.226.10">
    <property type="entry name" value="2-enoyl-CoA Hydratase, Chain A, domain 1"/>
    <property type="match status" value="1"/>
</dbReference>
<dbReference type="eggNOG" id="COG0740">
    <property type="taxonomic scope" value="Bacteria"/>
</dbReference>
<evidence type="ECO:0000256" key="1">
    <source>
        <dbReference type="ARBA" id="ARBA00007039"/>
    </source>
</evidence>
<dbReference type="PROSITE" id="PS00381">
    <property type="entry name" value="CLP_PROTEASE_SER"/>
    <property type="match status" value="1"/>
</dbReference>
<dbReference type="GO" id="GO:0006515">
    <property type="term" value="P:protein quality control for misfolded or incompletely synthesized proteins"/>
    <property type="evidence" value="ECO:0007669"/>
    <property type="project" value="TreeGrafter"/>
</dbReference>
<comment type="function">
    <text evidence="7 11">Cleaves peptides in various proteins in a process that requires ATP hydrolysis. Has a chymotrypsin-like activity. Plays a major role in the degradation of misfolded proteins.</text>
</comment>
<comment type="similarity">
    <text evidence="1 7 12">Belongs to the peptidase S14 family.</text>
</comment>
<dbReference type="GO" id="GO:0042802">
    <property type="term" value="F:identical protein binding"/>
    <property type="evidence" value="ECO:0007669"/>
    <property type="project" value="UniProtKB-ARBA"/>
</dbReference>
<dbReference type="GO" id="GO:0009368">
    <property type="term" value="C:endopeptidase Clp complex"/>
    <property type="evidence" value="ECO:0007669"/>
    <property type="project" value="TreeGrafter"/>
</dbReference>
<dbReference type="Pfam" id="PF00574">
    <property type="entry name" value="CLP_protease"/>
    <property type="match status" value="1"/>
</dbReference>
<dbReference type="Proteomes" id="UP000011919">
    <property type="component" value="Unassembled WGS sequence"/>
</dbReference>
<dbReference type="STRING" id="1235279.C772_02436"/>
<evidence type="ECO:0000256" key="12">
    <source>
        <dbReference type="RuleBase" id="RU003567"/>
    </source>
</evidence>
<dbReference type="GO" id="GO:0005737">
    <property type="term" value="C:cytoplasm"/>
    <property type="evidence" value="ECO:0007669"/>
    <property type="project" value="UniProtKB-SubCell"/>
</dbReference>
<keyword evidence="4 7" id="KW-0378">Hydrolase</keyword>
<dbReference type="AlphaFoldDB" id="M7NEK1"/>
<evidence type="ECO:0000256" key="3">
    <source>
        <dbReference type="ARBA" id="ARBA00022670"/>
    </source>
</evidence>
<sequence>MFQCRYLLIHLKEDEQMNLIPTVIEQTNRGERAYDIYSRLLKDRIIMLGSGIDDNVANSIVAQLLFLEAEDPDKDISIYINSPGGSITAGMAIFDTMQFIKPDVQTICIGMAASMGAFLLAAGTKGKRYALPNAEVMIHQPLGGAQGQATEIEIAAKRILFLREKLNTILAERTGQPLEVLERDTERDNFMTAERAKEYGLIDHIIERNELQKDKKEDK</sequence>
<comment type="caution">
    <text evidence="13">The sequence shown here is derived from an EMBL/GenBank/DDBJ whole genome shotgun (WGS) entry which is preliminary data.</text>
</comment>
<feature type="active site" evidence="8">
    <location>
        <position position="114"/>
    </location>
</feature>
<dbReference type="PATRIC" id="fig|1235279.3.peg.2431"/>
<dbReference type="PANTHER" id="PTHR10381">
    <property type="entry name" value="ATP-DEPENDENT CLP PROTEASE PROTEOLYTIC SUBUNIT"/>
    <property type="match status" value="1"/>
</dbReference>
<comment type="subunit">
    <text evidence="7">Fourteen ClpP subunits assemble into 2 heptameric rings which stack back to back to give a disk-like structure with a central cavity, resembling the structure of eukaryotic proteasomes.</text>
</comment>
<dbReference type="PROSITE" id="PS00382">
    <property type="entry name" value="CLP_PROTEASE_HIS"/>
    <property type="match status" value="1"/>
</dbReference>
<dbReference type="GO" id="GO:0004252">
    <property type="term" value="F:serine-type endopeptidase activity"/>
    <property type="evidence" value="ECO:0007669"/>
    <property type="project" value="UniProtKB-UniRule"/>
</dbReference>